<evidence type="ECO:0000256" key="6">
    <source>
        <dbReference type="ARBA" id="ARBA00023186"/>
    </source>
</evidence>
<dbReference type="GO" id="GO:0042026">
    <property type="term" value="P:protein refolding"/>
    <property type="evidence" value="ECO:0007669"/>
    <property type="project" value="UniProtKB-ARBA"/>
</dbReference>
<keyword evidence="7 9" id="KW-0413">Isomerase</keyword>
<evidence type="ECO:0000256" key="9">
    <source>
        <dbReference type="PROSITE-ProRule" id="PRU00277"/>
    </source>
</evidence>
<dbReference type="Gene3D" id="3.10.50.40">
    <property type="match status" value="1"/>
</dbReference>
<keyword evidence="5 9" id="KW-0697">Rotamase</keyword>
<evidence type="ECO:0000256" key="7">
    <source>
        <dbReference type="ARBA" id="ARBA00023235"/>
    </source>
</evidence>
<dbReference type="RefSeq" id="WP_126156667.1">
    <property type="nucleotide sequence ID" value="NZ_RQXW01000001.1"/>
</dbReference>
<protein>
    <recommendedName>
        <fullName evidence="10">Peptidyl-prolyl cis-trans isomerase</fullName>
        <ecNumber evidence="10">5.2.1.8</ecNumber>
    </recommendedName>
</protein>
<evidence type="ECO:0000256" key="4">
    <source>
        <dbReference type="ARBA" id="ARBA00022490"/>
    </source>
</evidence>
<dbReference type="Proteomes" id="UP000283087">
    <property type="component" value="Unassembled WGS sequence"/>
</dbReference>
<dbReference type="GO" id="GO:0005737">
    <property type="term" value="C:cytoplasm"/>
    <property type="evidence" value="ECO:0007669"/>
    <property type="project" value="UniProtKB-SubCell"/>
</dbReference>
<gene>
    <name evidence="12" type="ORF">EH243_00460</name>
</gene>
<evidence type="ECO:0000313" key="12">
    <source>
        <dbReference type="EMBL" id="RTE67457.1"/>
    </source>
</evidence>
<reference evidence="12 13" key="1">
    <citation type="submission" date="2018-11" db="EMBL/GenBank/DDBJ databases">
        <title>The draft genome sequence of Amphritea opalescens ANRC-JH13T.</title>
        <authorList>
            <person name="Fang Z."/>
            <person name="Zhang Y."/>
            <person name="Han X."/>
        </authorList>
    </citation>
    <scope>NUCLEOTIDE SEQUENCE [LARGE SCALE GENOMIC DNA]</scope>
    <source>
        <strain evidence="12 13">ANRC-JH13</strain>
    </source>
</reference>
<evidence type="ECO:0000256" key="2">
    <source>
        <dbReference type="ARBA" id="ARBA00004496"/>
    </source>
</evidence>
<dbReference type="PANTHER" id="PTHR47861:SF3">
    <property type="entry name" value="FKBP-TYPE PEPTIDYL-PROLYL CIS-TRANS ISOMERASE SLYD"/>
    <property type="match status" value="1"/>
</dbReference>
<sequence length="160" mass="17309">MQIADNKIVLIHYTLSNLDDEVMDSSVGAEPLAYLHGTGNIVPGLEKALAGKKAGDQVKVEVSPEEGYGELNPELIQEVERAAFDGVDDIEVGMRFMAQTSWGQQPVVVTAVTEENVIVDGNHPLADQTLKFDVEVVEVRDATAEEMEHGHAHGDGGHQH</sequence>
<proteinExistence type="inferred from homology"/>
<dbReference type="EMBL" id="RQXW01000001">
    <property type="protein sequence ID" value="RTE67457.1"/>
    <property type="molecule type" value="Genomic_DNA"/>
</dbReference>
<name>A0A430KVB9_9GAMM</name>
<accession>A0A430KVB9</accession>
<feature type="domain" description="PPIase FKBP-type" evidence="11">
    <location>
        <begin position="6"/>
        <end position="140"/>
    </location>
</feature>
<evidence type="ECO:0000256" key="8">
    <source>
        <dbReference type="ARBA" id="ARBA00037071"/>
    </source>
</evidence>
<keyword evidence="4" id="KW-0963">Cytoplasm</keyword>
<evidence type="ECO:0000313" key="13">
    <source>
        <dbReference type="Proteomes" id="UP000283087"/>
    </source>
</evidence>
<evidence type="ECO:0000256" key="5">
    <source>
        <dbReference type="ARBA" id="ARBA00023110"/>
    </source>
</evidence>
<dbReference type="OrthoDB" id="9808891at2"/>
<keyword evidence="13" id="KW-1185">Reference proteome</keyword>
<keyword evidence="6" id="KW-0143">Chaperone</keyword>
<comment type="catalytic activity">
    <reaction evidence="1 9 10">
        <text>[protein]-peptidylproline (omega=180) = [protein]-peptidylproline (omega=0)</text>
        <dbReference type="Rhea" id="RHEA:16237"/>
        <dbReference type="Rhea" id="RHEA-COMP:10747"/>
        <dbReference type="Rhea" id="RHEA-COMP:10748"/>
        <dbReference type="ChEBI" id="CHEBI:83833"/>
        <dbReference type="ChEBI" id="CHEBI:83834"/>
        <dbReference type="EC" id="5.2.1.8"/>
    </reaction>
</comment>
<dbReference type="GO" id="GO:0003755">
    <property type="term" value="F:peptidyl-prolyl cis-trans isomerase activity"/>
    <property type="evidence" value="ECO:0007669"/>
    <property type="project" value="UniProtKB-UniRule"/>
</dbReference>
<organism evidence="12 13">
    <name type="scientific">Amphritea opalescens</name>
    <dbReference type="NCBI Taxonomy" id="2490544"/>
    <lineage>
        <taxon>Bacteria</taxon>
        <taxon>Pseudomonadati</taxon>
        <taxon>Pseudomonadota</taxon>
        <taxon>Gammaproteobacteria</taxon>
        <taxon>Oceanospirillales</taxon>
        <taxon>Oceanospirillaceae</taxon>
        <taxon>Amphritea</taxon>
    </lineage>
</organism>
<dbReference type="EC" id="5.2.1.8" evidence="10"/>
<comment type="function">
    <text evidence="8">Also involved in hydrogenase metallocenter assembly, probably by participating in the nickel insertion step. This function in hydrogenase biosynthesis requires chaperone activity and the presence of the metal-binding domain, but not PPIase activity.</text>
</comment>
<evidence type="ECO:0000256" key="10">
    <source>
        <dbReference type="RuleBase" id="RU003915"/>
    </source>
</evidence>
<comment type="similarity">
    <text evidence="3 10">Belongs to the FKBP-type PPIase family.</text>
</comment>
<comment type="subcellular location">
    <subcellularLocation>
        <location evidence="2">Cytoplasm</location>
    </subcellularLocation>
</comment>
<dbReference type="PROSITE" id="PS50059">
    <property type="entry name" value="FKBP_PPIASE"/>
    <property type="match status" value="1"/>
</dbReference>
<dbReference type="InterPro" id="IPR046357">
    <property type="entry name" value="PPIase_dom_sf"/>
</dbReference>
<evidence type="ECO:0000256" key="1">
    <source>
        <dbReference type="ARBA" id="ARBA00000971"/>
    </source>
</evidence>
<evidence type="ECO:0000259" key="11">
    <source>
        <dbReference type="PROSITE" id="PS50059"/>
    </source>
</evidence>
<dbReference type="SUPFAM" id="SSF54534">
    <property type="entry name" value="FKBP-like"/>
    <property type="match status" value="1"/>
</dbReference>
<dbReference type="AlphaFoldDB" id="A0A430KVB9"/>
<comment type="caution">
    <text evidence="12">The sequence shown here is derived from an EMBL/GenBank/DDBJ whole genome shotgun (WGS) entry which is preliminary data.</text>
</comment>
<evidence type="ECO:0000256" key="3">
    <source>
        <dbReference type="ARBA" id="ARBA00006577"/>
    </source>
</evidence>
<dbReference type="Pfam" id="PF00254">
    <property type="entry name" value="FKBP_C"/>
    <property type="match status" value="1"/>
</dbReference>
<dbReference type="PANTHER" id="PTHR47861">
    <property type="entry name" value="FKBP-TYPE PEPTIDYL-PROLYL CIS-TRANS ISOMERASE SLYD"/>
    <property type="match status" value="1"/>
</dbReference>
<dbReference type="InterPro" id="IPR001179">
    <property type="entry name" value="PPIase_FKBP_dom"/>
</dbReference>